<proteinExistence type="predicted"/>
<dbReference type="EMBL" id="JBHSNC010000057">
    <property type="protein sequence ID" value="MFC5532368.1"/>
    <property type="molecule type" value="Genomic_DNA"/>
</dbReference>
<reference evidence="2" key="1">
    <citation type="journal article" date="2019" name="Int. J. Syst. Evol. Microbiol.">
        <title>The Global Catalogue of Microorganisms (GCM) 10K type strain sequencing project: providing services to taxonomists for standard genome sequencing and annotation.</title>
        <authorList>
            <consortium name="The Broad Institute Genomics Platform"/>
            <consortium name="The Broad Institute Genome Sequencing Center for Infectious Disease"/>
            <person name="Wu L."/>
            <person name="Ma J."/>
        </authorList>
    </citation>
    <scope>NUCLEOTIDE SEQUENCE [LARGE SCALE GENOMIC DNA]</scope>
    <source>
        <strain evidence="2">CGMCC 1.18578</strain>
    </source>
</reference>
<accession>A0ABW0R5Y0</accession>
<dbReference type="RefSeq" id="WP_378114330.1">
    <property type="nucleotide sequence ID" value="NZ_JBHSNC010000057.1"/>
</dbReference>
<evidence type="ECO:0000313" key="1">
    <source>
        <dbReference type="EMBL" id="MFC5532368.1"/>
    </source>
</evidence>
<keyword evidence="2" id="KW-1185">Reference proteome</keyword>
<gene>
    <name evidence="1" type="ORF">ACFPQ4_23375</name>
</gene>
<sequence length="98" mass="11330">MKLTTKQIDHLMSWYECLANANPDSIDPEDKELYELLKKQGQSISVETYPTSEDIKNMLIYEAPTPVCTVVDHYTAVLLDLEKVKAERDRMITVKLIR</sequence>
<evidence type="ECO:0000313" key="2">
    <source>
        <dbReference type="Proteomes" id="UP001596108"/>
    </source>
</evidence>
<protein>
    <submittedName>
        <fullName evidence="1">Uncharacterized protein</fullName>
    </submittedName>
</protein>
<dbReference type="Proteomes" id="UP001596108">
    <property type="component" value="Unassembled WGS sequence"/>
</dbReference>
<organism evidence="1 2">
    <name type="scientific">Cohnella yongneupensis</name>
    <dbReference type="NCBI Taxonomy" id="425006"/>
    <lineage>
        <taxon>Bacteria</taxon>
        <taxon>Bacillati</taxon>
        <taxon>Bacillota</taxon>
        <taxon>Bacilli</taxon>
        <taxon>Bacillales</taxon>
        <taxon>Paenibacillaceae</taxon>
        <taxon>Cohnella</taxon>
    </lineage>
</organism>
<name>A0ABW0R5Y0_9BACL</name>
<comment type="caution">
    <text evidence="1">The sequence shown here is derived from an EMBL/GenBank/DDBJ whole genome shotgun (WGS) entry which is preliminary data.</text>
</comment>